<proteinExistence type="predicted"/>
<keyword evidence="3 5" id="KW-1133">Transmembrane helix</keyword>
<feature type="transmembrane region" description="Helical" evidence="5">
    <location>
        <begin position="113"/>
        <end position="129"/>
    </location>
</feature>
<dbReference type="InterPro" id="IPR007016">
    <property type="entry name" value="O-antigen_ligase-rel_domated"/>
</dbReference>
<feature type="transmembrane region" description="Helical" evidence="5">
    <location>
        <begin position="174"/>
        <end position="192"/>
    </location>
</feature>
<dbReference type="KEGG" id="rah:Rahaq_2664"/>
<dbReference type="Pfam" id="PF04932">
    <property type="entry name" value="Wzy_C"/>
    <property type="match status" value="1"/>
</dbReference>
<evidence type="ECO:0000256" key="1">
    <source>
        <dbReference type="ARBA" id="ARBA00004141"/>
    </source>
</evidence>
<keyword evidence="2 5" id="KW-0812">Transmembrane</keyword>
<evidence type="ECO:0000256" key="2">
    <source>
        <dbReference type="ARBA" id="ARBA00022692"/>
    </source>
</evidence>
<dbReference type="eggNOG" id="COG3307">
    <property type="taxonomic scope" value="Bacteria"/>
</dbReference>
<organism evidence="7 8">
    <name type="scientific">Rahnella sp. (strain Y9602)</name>
    <dbReference type="NCBI Taxonomy" id="2703885"/>
    <lineage>
        <taxon>Bacteria</taxon>
        <taxon>Pseudomonadati</taxon>
        <taxon>Pseudomonadota</taxon>
        <taxon>Gammaproteobacteria</taxon>
        <taxon>Enterobacterales</taxon>
        <taxon>Yersiniaceae</taxon>
        <taxon>Rahnella</taxon>
    </lineage>
</organism>
<evidence type="ECO:0000313" key="8">
    <source>
        <dbReference type="Proteomes" id="UP000007257"/>
    </source>
</evidence>
<feature type="transmembrane region" description="Helical" evidence="5">
    <location>
        <begin position="247"/>
        <end position="267"/>
    </location>
</feature>
<dbReference type="HOGENOM" id="CLU_054167_1_0_6"/>
<feature type="transmembrane region" description="Helical" evidence="5">
    <location>
        <begin position="346"/>
        <end position="366"/>
    </location>
</feature>
<evidence type="ECO:0000259" key="6">
    <source>
        <dbReference type="Pfam" id="PF04932"/>
    </source>
</evidence>
<dbReference type="InterPro" id="IPR051533">
    <property type="entry name" value="WaaL-like"/>
</dbReference>
<dbReference type="RefSeq" id="WP_013575970.1">
    <property type="nucleotide sequence ID" value="NC_015061.1"/>
</dbReference>
<evidence type="ECO:0000256" key="5">
    <source>
        <dbReference type="SAM" id="Phobius"/>
    </source>
</evidence>
<gene>
    <name evidence="7" type="ordered locus">Rahaq_2664</name>
</gene>
<accession>A0A0H3FAW4</accession>
<evidence type="ECO:0000256" key="3">
    <source>
        <dbReference type="ARBA" id="ARBA00022989"/>
    </source>
</evidence>
<dbReference type="AlphaFoldDB" id="A0A0H3FAW4"/>
<protein>
    <recommendedName>
        <fullName evidence="6">O-antigen ligase-related domain-containing protein</fullName>
    </recommendedName>
</protein>
<feature type="transmembrane region" description="Helical" evidence="5">
    <location>
        <begin position="12"/>
        <end position="32"/>
    </location>
</feature>
<dbReference type="OrthoDB" id="6502028at2"/>
<feature type="transmembrane region" description="Helical" evidence="5">
    <location>
        <begin position="136"/>
        <end position="154"/>
    </location>
</feature>
<feature type="transmembrane region" description="Helical" evidence="5">
    <location>
        <begin position="372"/>
        <end position="394"/>
    </location>
</feature>
<comment type="subcellular location">
    <subcellularLocation>
        <location evidence="1">Membrane</location>
        <topology evidence="1">Multi-pass membrane protein</topology>
    </subcellularLocation>
</comment>
<feature type="transmembrane region" description="Helical" evidence="5">
    <location>
        <begin position="67"/>
        <end position="87"/>
    </location>
</feature>
<evidence type="ECO:0000256" key="4">
    <source>
        <dbReference type="ARBA" id="ARBA00023136"/>
    </source>
</evidence>
<sequence>MNSKSATAPLKIIVNASVIALCISLSLSMFITGWPQKIFYVVSYVSFFTTLYAIYKKDISFKNEHFYLVMFFSLFFLAAVRFVWAMMLKHNGIDPSPTSAGIINNYLVGSKRILLGAFVILCLSVYGSLTTQKTIFLSKVIIVLGLIVTLGFGLHEHFYTVNDRIKLTTDAASMSSYMIIFIYAAYLGLSRLENHRYSKCLDLGAFILTFILLYLCGTRITILALIFLKLTFIFLEYKIDLRKNWQMAGLVVLAIVTIIGITGHRWAQGINDIQKYDVQSSTSLGARVAIWESGIYLLHHHIGFTTPDERTTLARAFIKTHHPENTEGYTNVQYNMHNEFLEVTTLQGLLGTFSLLLPYLVLIYGWVRKVNIKGMVLPFISLFVTGLTDSVILYDQTATLFVMSLAVCCIGTRKSAE</sequence>
<feature type="transmembrane region" description="Helical" evidence="5">
    <location>
        <begin position="204"/>
        <end position="227"/>
    </location>
</feature>
<dbReference type="PANTHER" id="PTHR37422:SF17">
    <property type="entry name" value="O-ANTIGEN LIGASE"/>
    <property type="match status" value="1"/>
</dbReference>
<reference evidence="8" key="1">
    <citation type="submission" date="2011-01" db="EMBL/GenBank/DDBJ databases">
        <title>Complete sequence of chromosome of Rahnella sp. Y9602.</title>
        <authorList>
            <consortium name="US DOE Joint Genome Institute"/>
            <person name="Lucas S."/>
            <person name="Copeland A."/>
            <person name="Lapidus A."/>
            <person name="Cheng J.-F."/>
            <person name="Goodwin L."/>
            <person name="Pitluck S."/>
            <person name="Lu M."/>
            <person name="Detter J.C."/>
            <person name="Han C."/>
            <person name="Tapia R."/>
            <person name="Land M."/>
            <person name="Hauser L."/>
            <person name="Kyrpides N."/>
            <person name="Ivanova N."/>
            <person name="Ovchinnikova G."/>
            <person name="Pagani I."/>
            <person name="Sobecky P.A."/>
            <person name="Martinez R.J."/>
            <person name="Woyke T."/>
        </authorList>
    </citation>
    <scope>NUCLEOTIDE SEQUENCE [LARGE SCALE GENOMIC DNA]</scope>
    <source>
        <strain evidence="8">Y9602</strain>
    </source>
</reference>
<feature type="domain" description="O-antigen ligase-related" evidence="6">
    <location>
        <begin position="205"/>
        <end position="355"/>
    </location>
</feature>
<dbReference type="EMBL" id="CP002505">
    <property type="protein sequence ID" value="ADW74271.1"/>
    <property type="molecule type" value="Genomic_DNA"/>
</dbReference>
<dbReference type="GO" id="GO:0016020">
    <property type="term" value="C:membrane"/>
    <property type="evidence" value="ECO:0007669"/>
    <property type="project" value="UniProtKB-SubCell"/>
</dbReference>
<name>A0A0H3FAW4_RAHSY</name>
<dbReference type="PANTHER" id="PTHR37422">
    <property type="entry name" value="TEICHURONIC ACID BIOSYNTHESIS PROTEIN TUAE"/>
    <property type="match status" value="1"/>
</dbReference>
<evidence type="ECO:0000313" key="7">
    <source>
        <dbReference type="EMBL" id="ADW74271.1"/>
    </source>
</evidence>
<reference evidence="7 8" key="2">
    <citation type="journal article" date="2012" name="J. Bacteriol.">
        <title>Complete Genome Sequence of Rahnella sp. Strain Y9602, a Gammaproteobacterium Isolate from Metal- and Radionuclide-Contaminated Soil.</title>
        <authorList>
            <person name="Martinez R.J."/>
            <person name="Bruce D."/>
            <person name="Detter C."/>
            <person name="Goodwin L.A."/>
            <person name="Han J."/>
            <person name="Han C.S."/>
            <person name="Held B."/>
            <person name="Land M.L."/>
            <person name="Mikhailova N."/>
            <person name="Nolan M."/>
            <person name="Pennacchio L."/>
            <person name="Pitluck S."/>
            <person name="Tapia R."/>
            <person name="Woyke T."/>
            <person name="Sobecky P.A."/>
        </authorList>
    </citation>
    <scope>NUCLEOTIDE SEQUENCE [LARGE SCALE GENOMIC DNA]</scope>
    <source>
        <strain evidence="7 8">Y9602</strain>
    </source>
</reference>
<feature type="transmembrane region" description="Helical" evidence="5">
    <location>
        <begin position="38"/>
        <end position="55"/>
    </location>
</feature>
<dbReference type="Proteomes" id="UP000007257">
    <property type="component" value="Chromosome"/>
</dbReference>
<keyword evidence="4 5" id="KW-0472">Membrane</keyword>